<dbReference type="InterPro" id="IPR015422">
    <property type="entry name" value="PyrdxlP-dep_Trfase_small"/>
</dbReference>
<dbReference type="InterPro" id="IPR004839">
    <property type="entry name" value="Aminotransferase_I/II_large"/>
</dbReference>
<dbReference type="PROSITE" id="PS00105">
    <property type="entry name" value="AA_TRANSFER_CLASS_1"/>
    <property type="match status" value="1"/>
</dbReference>
<accession>A0A267ADS7</accession>
<dbReference type="SUPFAM" id="SSF53383">
    <property type="entry name" value="PLP-dependent transferases"/>
    <property type="match status" value="1"/>
</dbReference>
<comment type="caution">
    <text evidence="6">The sequence shown here is derived from an EMBL/GenBank/DDBJ whole genome shotgun (WGS) entry which is preliminary data.</text>
</comment>
<evidence type="ECO:0000313" key="7">
    <source>
        <dbReference type="Proteomes" id="UP000215861"/>
    </source>
</evidence>
<dbReference type="RefSeq" id="WP_095037178.1">
    <property type="nucleotide sequence ID" value="NZ_NQKQ01000015.1"/>
</dbReference>
<evidence type="ECO:0000256" key="4">
    <source>
        <dbReference type="RuleBase" id="RU000481"/>
    </source>
</evidence>
<dbReference type="GO" id="GO:0008483">
    <property type="term" value="F:transaminase activity"/>
    <property type="evidence" value="ECO:0007669"/>
    <property type="project" value="UniProtKB-KW"/>
</dbReference>
<sequence>MKGAANLDVTAITEQSPTGFALLKQMIELYCERQQTCERPMPCLIDLSVGNPDVHPPAYWLKRLAHYINDVSLHGYGELRGDINLALREQFVAYHQRRFLGSAAIELSAHHHVVDLLGSKEGIFLALLAFVKPGETLLLPDPSYSVYQACALQRGVRVEYFPCDESGQPDVRQITAAQLRNARLLVLCSPNNPTGVVVTEQTLQRIVRFARQHHLKVVLDRAYVELGFRLPSGNSHYLQGSALPLEGAMECVIELHSLSKSCGLAGWRIGFAVGAASMIEALKGLKANSDFGMFLPFQRVASEMLEQLEPVANLISEDYRQRIVMVVDALNLMGWKVAPPEGGFFLWAKLPDCCTADYDVTFTQKLLNDTGILMTPGSLFGLAGKGYVRIALVQSPARLELMIERLRRWFISNGL</sequence>
<dbReference type="PANTHER" id="PTHR42832">
    <property type="entry name" value="AMINO ACID AMINOTRANSFERASE"/>
    <property type="match status" value="1"/>
</dbReference>
<dbReference type="GO" id="GO:0030170">
    <property type="term" value="F:pyridoxal phosphate binding"/>
    <property type="evidence" value="ECO:0007669"/>
    <property type="project" value="InterPro"/>
</dbReference>
<dbReference type="InterPro" id="IPR015424">
    <property type="entry name" value="PyrdxlP-dep_Trfase"/>
</dbReference>
<evidence type="ECO:0000256" key="1">
    <source>
        <dbReference type="ARBA" id="ARBA00001933"/>
    </source>
</evidence>
<dbReference type="Gene3D" id="3.90.1150.10">
    <property type="entry name" value="Aspartate Aminotransferase, domain 1"/>
    <property type="match status" value="1"/>
</dbReference>
<proteinExistence type="inferred from homology"/>
<dbReference type="Gene3D" id="3.40.640.10">
    <property type="entry name" value="Type I PLP-dependent aspartate aminotransferase-like (Major domain)"/>
    <property type="match status" value="1"/>
</dbReference>
<dbReference type="InterPro" id="IPR004838">
    <property type="entry name" value="NHTrfase_class1_PyrdxlP-BS"/>
</dbReference>
<dbReference type="EMBL" id="NQKQ01000015">
    <property type="protein sequence ID" value="PAA09934.1"/>
    <property type="molecule type" value="Genomic_DNA"/>
</dbReference>
<evidence type="ECO:0000256" key="2">
    <source>
        <dbReference type="ARBA" id="ARBA00022576"/>
    </source>
</evidence>
<name>A0A267ADS7_PSEFR</name>
<evidence type="ECO:0000313" key="6">
    <source>
        <dbReference type="EMBL" id="PAA09934.1"/>
    </source>
</evidence>
<dbReference type="PANTHER" id="PTHR42832:SF3">
    <property type="entry name" value="L-GLUTAMINE--4-(METHYLSULFANYL)-2-OXOBUTANOATE AMINOTRANSFERASE"/>
    <property type="match status" value="1"/>
</dbReference>
<dbReference type="Proteomes" id="UP000215861">
    <property type="component" value="Unassembled WGS sequence"/>
</dbReference>
<organism evidence="6 7">
    <name type="scientific">Pseudomonas fragi</name>
    <dbReference type="NCBI Taxonomy" id="296"/>
    <lineage>
        <taxon>Bacteria</taxon>
        <taxon>Pseudomonadati</taxon>
        <taxon>Pseudomonadota</taxon>
        <taxon>Gammaproteobacteria</taxon>
        <taxon>Pseudomonadales</taxon>
        <taxon>Pseudomonadaceae</taxon>
        <taxon>Pseudomonas</taxon>
    </lineage>
</organism>
<dbReference type="InterPro" id="IPR015421">
    <property type="entry name" value="PyrdxlP-dep_Trfase_major"/>
</dbReference>
<keyword evidence="2 4" id="KW-0032">Aminotransferase</keyword>
<comment type="cofactor">
    <cofactor evidence="1 4">
        <name>pyridoxal 5'-phosphate</name>
        <dbReference type="ChEBI" id="CHEBI:597326"/>
    </cofactor>
</comment>
<protein>
    <recommendedName>
        <fullName evidence="4">Aminotransferase</fullName>
        <ecNumber evidence="4">2.6.1.-</ecNumber>
    </recommendedName>
</protein>
<dbReference type="EC" id="2.6.1.-" evidence="4"/>
<evidence type="ECO:0000259" key="5">
    <source>
        <dbReference type="Pfam" id="PF00155"/>
    </source>
</evidence>
<gene>
    <name evidence="6" type="ORF">CJU81_14280</name>
</gene>
<comment type="similarity">
    <text evidence="4">Belongs to the class-I pyridoxal-phosphate-dependent aminotransferase family.</text>
</comment>
<keyword evidence="3 4" id="KW-0808">Transferase</keyword>
<dbReference type="Pfam" id="PF00155">
    <property type="entry name" value="Aminotran_1_2"/>
    <property type="match status" value="1"/>
</dbReference>
<dbReference type="OrthoDB" id="9813612at2"/>
<feature type="domain" description="Aminotransferase class I/classII large" evidence="5">
    <location>
        <begin position="44"/>
        <end position="406"/>
    </location>
</feature>
<dbReference type="AlphaFoldDB" id="A0A267ADS7"/>
<dbReference type="InterPro" id="IPR050881">
    <property type="entry name" value="LL-DAP_aminotransferase"/>
</dbReference>
<dbReference type="CDD" id="cd00609">
    <property type="entry name" value="AAT_like"/>
    <property type="match status" value="1"/>
</dbReference>
<evidence type="ECO:0000256" key="3">
    <source>
        <dbReference type="ARBA" id="ARBA00022679"/>
    </source>
</evidence>
<reference evidence="6 7" key="1">
    <citation type="submission" date="2017-08" db="EMBL/GenBank/DDBJ databases">
        <title>Genomic and metabolic characterisation of spoilage-associated Pseudomonas species.</title>
        <authorList>
            <person name="Stanborough T."/>
            <person name="Fegan N."/>
            <person name="Powell S.M."/>
            <person name="Singh T."/>
            <person name="Tamplin M.L."/>
            <person name="Chandry P.S."/>
        </authorList>
    </citation>
    <scope>NUCLEOTIDE SEQUENCE [LARGE SCALE GENOMIC DNA]</scope>
    <source>
        <strain evidence="6 7">F1801</strain>
    </source>
</reference>